<proteinExistence type="predicted"/>
<feature type="repeat" description="TPR" evidence="1">
    <location>
        <begin position="592"/>
        <end position="625"/>
    </location>
</feature>
<evidence type="ECO:0000256" key="1">
    <source>
        <dbReference type="PROSITE-ProRule" id="PRU00339"/>
    </source>
</evidence>
<organism evidence="3 4">
    <name type="scientific">Eiseniibacteriota bacterium</name>
    <dbReference type="NCBI Taxonomy" id="2212470"/>
    <lineage>
        <taxon>Bacteria</taxon>
        <taxon>Candidatus Eiseniibacteriota</taxon>
    </lineage>
</organism>
<dbReference type="Gene3D" id="3.40.50.1110">
    <property type="entry name" value="SGNH hydrolase"/>
    <property type="match status" value="1"/>
</dbReference>
<evidence type="ECO:0000256" key="2">
    <source>
        <dbReference type="SAM" id="Phobius"/>
    </source>
</evidence>
<keyword evidence="2" id="KW-0472">Membrane</keyword>
<evidence type="ECO:0000313" key="3">
    <source>
        <dbReference type="EMBL" id="MCA9755118.1"/>
    </source>
</evidence>
<dbReference type="SUPFAM" id="SSF52266">
    <property type="entry name" value="SGNH hydrolase"/>
    <property type="match status" value="1"/>
</dbReference>
<keyword evidence="2" id="KW-1133">Transmembrane helix</keyword>
<dbReference type="PROSITE" id="PS50005">
    <property type="entry name" value="TPR"/>
    <property type="match status" value="1"/>
</dbReference>
<comment type="caution">
    <text evidence="3">The sequence shown here is derived from an EMBL/GenBank/DDBJ whole genome shotgun (WGS) entry which is preliminary data.</text>
</comment>
<dbReference type="SUPFAM" id="SSF48452">
    <property type="entry name" value="TPR-like"/>
    <property type="match status" value="1"/>
</dbReference>
<reference evidence="3" key="2">
    <citation type="journal article" date="2021" name="Microbiome">
        <title>Successional dynamics and alternative stable states in a saline activated sludge microbial community over 9 years.</title>
        <authorList>
            <person name="Wang Y."/>
            <person name="Ye J."/>
            <person name="Ju F."/>
            <person name="Liu L."/>
            <person name="Boyd J.A."/>
            <person name="Deng Y."/>
            <person name="Parks D.H."/>
            <person name="Jiang X."/>
            <person name="Yin X."/>
            <person name="Woodcroft B.J."/>
            <person name="Tyson G.W."/>
            <person name="Hugenholtz P."/>
            <person name="Polz M.F."/>
            <person name="Zhang T."/>
        </authorList>
    </citation>
    <scope>NUCLEOTIDE SEQUENCE</scope>
    <source>
        <strain evidence="3">HKST-UBA02</strain>
    </source>
</reference>
<name>A0A956NBX9_UNCEI</name>
<gene>
    <name evidence="3" type="ORF">KDA27_04900</name>
</gene>
<dbReference type="InterPro" id="IPR036514">
    <property type="entry name" value="SGNH_hydro_sf"/>
</dbReference>
<dbReference type="InterPro" id="IPR011990">
    <property type="entry name" value="TPR-like_helical_dom_sf"/>
</dbReference>
<dbReference type="Gene3D" id="1.25.40.10">
    <property type="entry name" value="Tetratricopeptide repeat domain"/>
    <property type="match status" value="1"/>
</dbReference>
<dbReference type="InterPro" id="IPR019734">
    <property type="entry name" value="TPR_rpt"/>
</dbReference>
<evidence type="ECO:0008006" key="5">
    <source>
        <dbReference type="Google" id="ProtNLM"/>
    </source>
</evidence>
<dbReference type="EMBL" id="JAGQHS010000016">
    <property type="protein sequence ID" value="MCA9755118.1"/>
    <property type="molecule type" value="Genomic_DNA"/>
</dbReference>
<dbReference type="CDD" id="cd00229">
    <property type="entry name" value="SGNH_hydrolase"/>
    <property type="match status" value="1"/>
</dbReference>
<keyword evidence="2" id="KW-0812">Transmembrane</keyword>
<accession>A0A956NBX9</accession>
<sequence length="640" mass="70528">MKKGSERPQPPTGAKLWALRAFGILFAFFLLGIVEVSLRVLGVAAPEPLVLRKQQGAFDAYQLNPRVGLNYFPSEMERIMPQPGFQLFRAEKPAGTLRIFVLGGSTTAGFPYTAQGAFANFLRIRLEEQMPGTKLEVVNCGITALNSYAVLDFVKELRHHSPDLFLVYAGHNEFYGALGPASRVAFGKSRFWVDTIRSIMDLRISRLLAQAVQKAKGEQGAVEGQTLMGAMVGKTGIRESDPIFTATLEGYESNLRGIADAAGDTPVLFCEVVSNLRDQYPFQSLCGTDRSDAECEQFGESAEMLDRELRAAFSQRERASVEETDQGEEDVSPLLERAESLVREQPDHAGAVYTHAEAALLMWLGQPSPTGLGDASEPSAAKAAPAAILEQFTRARDLDAIRFRAPSQINQAIRSVVEGERASSGGAAPIGLVPTESWIDARSSFGIPGNDVFVEHLHLNLFGADEVARAIVHTLRESGWFTRQFDEAGGELPDPTFEFVMEKAGLTPLDHEIADRRAFHLVHRWPYPEDRSATFRSARPRIVQQLAQSFIDHEVDLAEAHFRLGEAWFREGRREDALRELVVACEVFPVVPQRFLLAGRLALESGQTDLARSLFERGAALDPSDADLANWLERSRQSGG</sequence>
<dbReference type="Proteomes" id="UP000739538">
    <property type="component" value="Unassembled WGS sequence"/>
</dbReference>
<keyword evidence="1" id="KW-0802">TPR repeat</keyword>
<protein>
    <recommendedName>
        <fullName evidence="5">Tetratricopeptide repeat protein</fullName>
    </recommendedName>
</protein>
<evidence type="ECO:0000313" key="4">
    <source>
        <dbReference type="Proteomes" id="UP000739538"/>
    </source>
</evidence>
<dbReference type="AlphaFoldDB" id="A0A956NBX9"/>
<reference evidence="3" key="1">
    <citation type="submission" date="2020-04" db="EMBL/GenBank/DDBJ databases">
        <authorList>
            <person name="Zhang T."/>
        </authorList>
    </citation>
    <scope>NUCLEOTIDE SEQUENCE</scope>
    <source>
        <strain evidence="3">HKST-UBA02</strain>
    </source>
</reference>
<feature type="transmembrane region" description="Helical" evidence="2">
    <location>
        <begin position="21"/>
        <end position="45"/>
    </location>
</feature>